<dbReference type="Pfam" id="PF11775">
    <property type="entry name" value="CobT_C"/>
    <property type="match status" value="1"/>
</dbReference>
<dbReference type="InterPro" id="IPR036465">
    <property type="entry name" value="vWFA_dom_sf"/>
</dbReference>
<accession>M2PI98</accession>
<evidence type="ECO:0000313" key="2">
    <source>
        <dbReference type="EMBL" id="EMD24158.1"/>
    </source>
</evidence>
<dbReference type="PIRSF" id="PIRSF031715">
    <property type="entry name" value="Cob_chel_CobT"/>
    <property type="match status" value="1"/>
</dbReference>
<proteinExistence type="predicted"/>
<dbReference type="GO" id="GO:0009236">
    <property type="term" value="P:cobalamin biosynthetic process"/>
    <property type="evidence" value="ECO:0007669"/>
    <property type="project" value="InterPro"/>
</dbReference>
<dbReference type="PANTHER" id="PTHR41248:SF1">
    <property type="entry name" value="NORD PROTEIN"/>
    <property type="match status" value="1"/>
</dbReference>
<comment type="caution">
    <text evidence="2">The sequence shown here is derived from an EMBL/GenBank/DDBJ whole genome shotgun (WGS) entry which is preliminary data.</text>
</comment>
<feature type="domain" description="Cobalamin biosynthesis protein CobT VWA" evidence="1">
    <location>
        <begin position="358"/>
        <end position="551"/>
    </location>
</feature>
<dbReference type="SUPFAM" id="SSF53300">
    <property type="entry name" value="vWA-like"/>
    <property type="match status" value="1"/>
</dbReference>
<dbReference type="InterPro" id="IPR025861">
    <property type="entry name" value="CobT_VWA_dom"/>
</dbReference>
<dbReference type="PATRIC" id="fig|1238180.3.peg.5987"/>
<gene>
    <name evidence="2" type="ORF">C791_6236</name>
</gene>
<reference evidence="2 3" key="1">
    <citation type="submission" date="2012-10" db="EMBL/GenBank/DDBJ databases">
        <title>Genome assembly of Amycolatopsis azurea DSM 43854.</title>
        <authorList>
            <person name="Khatri I."/>
            <person name="Kaur I."/>
            <person name="Subramanian S."/>
            <person name="Mayilraj S."/>
        </authorList>
    </citation>
    <scope>NUCLEOTIDE SEQUENCE [LARGE SCALE GENOMIC DNA]</scope>
    <source>
        <strain evidence="2 3">DSM 43854</strain>
    </source>
</reference>
<dbReference type="Pfam" id="PF06213">
    <property type="entry name" value="CobT"/>
    <property type="match status" value="1"/>
</dbReference>
<evidence type="ECO:0000259" key="1">
    <source>
        <dbReference type="Pfam" id="PF11775"/>
    </source>
</evidence>
<dbReference type="AlphaFoldDB" id="M2PI98"/>
<name>M2PI98_9PSEU</name>
<dbReference type="Proteomes" id="UP000014137">
    <property type="component" value="Unassembled WGS sequence"/>
</dbReference>
<dbReference type="InterPro" id="IPR006538">
    <property type="entry name" value="CobT"/>
</dbReference>
<organism evidence="2 3">
    <name type="scientific">Amycolatopsis azurea DSM 43854</name>
    <dbReference type="NCBI Taxonomy" id="1238180"/>
    <lineage>
        <taxon>Bacteria</taxon>
        <taxon>Bacillati</taxon>
        <taxon>Actinomycetota</taxon>
        <taxon>Actinomycetes</taxon>
        <taxon>Pseudonocardiales</taxon>
        <taxon>Pseudonocardiaceae</taxon>
        <taxon>Amycolatopsis</taxon>
    </lineage>
</organism>
<dbReference type="EMBL" id="ANMG01000060">
    <property type="protein sequence ID" value="EMD24158.1"/>
    <property type="molecule type" value="Genomic_DNA"/>
</dbReference>
<sequence length="573" mass="63281">MLRRRAPAALGMTAGQTETLRRQQVEELCAAAVRALSGDPALHFRARRLHRGREPLPLHAPHLRQSADDDLLSSRGIADGMALRLTTSDAVLHRSLCPRDPAERGIFELLEQFRVESLPPAELPGIRRNLRLRHVRWSLEFHRSGLTETVRGLTLYTVAQICRSRITGEPVVEETEDLIEATRFALAPSLGHDLAGLRRHRTDQKAFAGHALGIARTVGVLLTGAEQEAEDDGDPIDPRFTLLIDFDASLGEQIPSATAGTSRTLGESGAAYRVYTTTYDRERRAADLVRPGSLTELRERLDRRVGRQGVSPGRLARDLKAVLAEPARDGWDSGQEEGLLDGRALAQLISSPTERRIFRTERIEPVADTLVTFLIDCSGSMTAHAEPVAALVDLFARSIELAGATCEVLGFTTGGWNGARPARDWRRAGRPRHPGRLNERLHLVFKDAETPWRRARPDLAALLKADLFREGVDGEAVAWACGRMRARTESRRILLVLSDGSPMDSATSLANDPHYLDEHLRETVLREESTVEIRGVGVGLDLSPFYRRSRVLDTSVTSGYAPFRDVLGLLARG</sequence>
<dbReference type="InterPro" id="IPR051928">
    <property type="entry name" value="NorD/CobT"/>
</dbReference>
<dbReference type="PANTHER" id="PTHR41248">
    <property type="entry name" value="NORD PROTEIN"/>
    <property type="match status" value="1"/>
</dbReference>
<protein>
    <submittedName>
        <fullName evidence="2">Aerobic cobaltochelatase CobT subunit</fullName>
    </submittedName>
</protein>
<evidence type="ECO:0000313" key="3">
    <source>
        <dbReference type="Proteomes" id="UP000014137"/>
    </source>
</evidence>